<dbReference type="STRING" id="1891224.BBP83_11210"/>
<name>A0A1C3CUU3_9GAMM</name>
<sequence>MKYLLLALSLLSVVGCSNESNTSTNSGQVEAEKVEFNIRSEDNKRDIKRVVEVDLPKRIDENQIKIIADEIKFGDKKEYERTFVVFFIPEMEKAWATVSFDPDFKLTMLGSSEQNHEALKAKDVTITGKKLGEWNANWGFEYKVIYEEKDGKVLRHQIFTDGEQKPQEIQIIDIKGQRAYQDSTGKEHGEYYIINKDGDLEFWSENGNYYTAKKIS</sequence>
<evidence type="ECO:0008006" key="3">
    <source>
        <dbReference type="Google" id="ProtNLM"/>
    </source>
</evidence>
<dbReference type="OrthoDB" id="6174490at2"/>
<gene>
    <name evidence="1" type="ORF">BBP83_11210</name>
</gene>
<dbReference type="EMBL" id="MBDL01000011">
    <property type="protein sequence ID" value="ODA12449.1"/>
    <property type="molecule type" value="Genomic_DNA"/>
</dbReference>
<accession>A0A1C3CUU3</accession>
<evidence type="ECO:0000313" key="1">
    <source>
        <dbReference type="EMBL" id="ODA12449.1"/>
    </source>
</evidence>
<dbReference type="AlphaFoldDB" id="A0A1C3CUU3"/>
<proteinExistence type="predicted"/>
<dbReference type="Proteomes" id="UP000186553">
    <property type="component" value="Unassembled WGS sequence"/>
</dbReference>
<dbReference type="PROSITE" id="PS51257">
    <property type="entry name" value="PROKAR_LIPOPROTEIN"/>
    <property type="match status" value="1"/>
</dbReference>
<reference evidence="1 2" key="1">
    <citation type="submission" date="2016-07" db="EMBL/GenBank/DDBJ databases">
        <title>Acinetobacter sp. ANC 4603.</title>
        <authorList>
            <person name="Radolfova-Krizova L."/>
            <person name="Nemec A."/>
        </authorList>
    </citation>
    <scope>NUCLEOTIDE SEQUENCE [LARGE SCALE GENOMIC DNA]</scope>
    <source>
        <strain evidence="1 2">ANC 4603</strain>
    </source>
</reference>
<keyword evidence="2" id="KW-1185">Reference proteome</keyword>
<protein>
    <recommendedName>
        <fullName evidence="3">Lipoprotein</fullName>
    </recommendedName>
</protein>
<dbReference type="RefSeq" id="WP_068888959.1">
    <property type="nucleotide sequence ID" value="NZ_CBCRUU010000014.1"/>
</dbReference>
<organism evidence="1 2">
    <name type="scientific">Acinetobacter celticus</name>
    <dbReference type="NCBI Taxonomy" id="1891224"/>
    <lineage>
        <taxon>Bacteria</taxon>
        <taxon>Pseudomonadati</taxon>
        <taxon>Pseudomonadota</taxon>
        <taxon>Gammaproteobacteria</taxon>
        <taxon>Moraxellales</taxon>
        <taxon>Moraxellaceae</taxon>
        <taxon>Acinetobacter</taxon>
    </lineage>
</organism>
<comment type="caution">
    <text evidence="1">The sequence shown here is derived from an EMBL/GenBank/DDBJ whole genome shotgun (WGS) entry which is preliminary data.</text>
</comment>
<evidence type="ECO:0000313" key="2">
    <source>
        <dbReference type="Proteomes" id="UP000186553"/>
    </source>
</evidence>